<evidence type="ECO:0000259" key="11">
    <source>
        <dbReference type="PROSITE" id="PS51760"/>
    </source>
</evidence>
<dbReference type="PROSITE" id="PS51760">
    <property type="entry name" value="GH10_2"/>
    <property type="match status" value="1"/>
</dbReference>
<dbReference type="Proteomes" id="UP001549313">
    <property type="component" value="Unassembled WGS sequence"/>
</dbReference>
<dbReference type="SMART" id="SM00633">
    <property type="entry name" value="Glyco_10"/>
    <property type="match status" value="1"/>
</dbReference>
<evidence type="ECO:0000256" key="3">
    <source>
        <dbReference type="ARBA" id="ARBA00022651"/>
    </source>
</evidence>
<dbReference type="PROSITE" id="PS51257">
    <property type="entry name" value="PROKAR_LIPOPROTEIN"/>
    <property type="match status" value="1"/>
</dbReference>
<organism evidence="12 13">
    <name type="scientific">Brevundimonas faecalis</name>
    <dbReference type="NCBI Taxonomy" id="947378"/>
    <lineage>
        <taxon>Bacteria</taxon>
        <taxon>Pseudomonadati</taxon>
        <taxon>Pseudomonadota</taxon>
        <taxon>Alphaproteobacteria</taxon>
        <taxon>Caulobacterales</taxon>
        <taxon>Caulobacteraceae</taxon>
        <taxon>Brevundimonas</taxon>
    </lineage>
</organism>
<accession>A0ABV2R8A0</accession>
<feature type="signal peptide" evidence="10">
    <location>
        <begin position="1"/>
        <end position="24"/>
    </location>
</feature>
<keyword evidence="6 9" id="KW-0119">Carbohydrate metabolism</keyword>
<keyword evidence="4 10" id="KW-0732">Signal</keyword>
<dbReference type="InterPro" id="IPR001000">
    <property type="entry name" value="GH10_dom"/>
</dbReference>
<keyword evidence="3" id="KW-0858">Xylan degradation</keyword>
<sequence>MISRRAALAAPLALAACGSAQSPAQSPTPAVGPLKAAAPFPVGLCAMTGQFDDPQWVAAARRNFNQITPEWEMKMERILTRTGGYDFSASDRIAAFARENGMRLYATTLIWYAQDHPWFHDLDKARFVAEYDRWIATVAGRYRGQTVGWDVVNEPVAEDGDGLRDCLWSRALGQDGYMIRAFEQARAADPEAVLFLNDYNLENNPRKGATYLRTVERLLKAGAPIGGLGTQSHLDIEIPAGRITDFMRELAQFGLPIHVSELDASLRSDRRLDTRSPALKREQQQARVIELAEAFMALPPAQRFAFTVWGLRDTDSWLRRGNEDDGKDQPLLFDAQARPKPLAAAVETAFRG</sequence>
<dbReference type="InterPro" id="IPR044846">
    <property type="entry name" value="GH10"/>
</dbReference>
<dbReference type="SUPFAM" id="SSF51445">
    <property type="entry name" value="(Trans)glycosidases"/>
    <property type="match status" value="1"/>
</dbReference>
<evidence type="ECO:0000256" key="9">
    <source>
        <dbReference type="RuleBase" id="RU361174"/>
    </source>
</evidence>
<evidence type="ECO:0000313" key="13">
    <source>
        <dbReference type="Proteomes" id="UP001549313"/>
    </source>
</evidence>
<protein>
    <recommendedName>
        <fullName evidence="9">Beta-xylanase</fullName>
        <ecNumber evidence="9">3.2.1.8</ecNumber>
    </recommendedName>
</protein>
<evidence type="ECO:0000256" key="6">
    <source>
        <dbReference type="ARBA" id="ARBA00023277"/>
    </source>
</evidence>
<comment type="catalytic activity">
    <reaction evidence="1 9">
        <text>Endohydrolysis of (1-&gt;4)-beta-D-xylosidic linkages in xylans.</text>
        <dbReference type="EC" id="3.2.1.8"/>
    </reaction>
</comment>
<gene>
    <name evidence="12" type="ORF">ABIE19_000714</name>
</gene>
<dbReference type="EMBL" id="JBEPTF010000001">
    <property type="protein sequence ID" value="MET4682805.1"/>
    <property type="molecule type" value="Genomic_DNA"/>
</dbReference>
<evidence type="ECO:0000256" key="10">
    <source>
        <dbReference type="SAM" id="SignalP"/>
    </source>
</evidence>
<dbReference type="PANTHER" id="PTHR31490">
    <property type="entry name" value="GLYCOSYL HYDROLASE"/>
    <property type="match status" value="1"/>
</dbReference>
<comment type="caution">
    <text evidence="12">The sequence shown here is derived from an EMBL/GenBank/DDBJ whole genome shotgun (WGS) entry which is preliminary data.</text>
</comment>
<evidence type="ECO:0000256" key="1">
    <source>
        <dbReference type="ARBA" id="ARBA00000681"/>
    </source>
</evidence>
<feature type="domain" description="GH10" evidence="11">
    <location>
        <begin position="28"/>
        <end position="349"/>
    </location>
</feature>
<evidence type="ECO:0000256" key="4">
    <source>
        <dbReference type="ARBA" id="ARBA00022729"/>
    </source>
</evidence>
<keyword evidence="5 9" id="KW-0378">Hydrolase</keyword>
<keyword evidence="7 9" id="KW-0326">Glycosidase</keyword>
<evidence type="ECO:0000256" key="8">
    <source>
        <dbReference type="ARBA" id="ARBA00023326"/>
    </source>
</evidence>
<evidence type="ECO:0000256" key="5">
    <source>
        <dbReference type="ARBA" id="ARBA00022801"/>
    </source>
</evidence>
<dbReference type="Gene3D" id="3.20.20.80">
    <property type="entry name" value="Glycosidases"/>
    <property type="match status" value="1"/>
</dbReference>
<comment type="similarity">
    <text evidence="2 9">Belongs to the glycosyl hydrolase 10 (cellulase F) family.</text>
</comment>
<dbReference type="InterPro" id="IPR017853">
    <property type="entry name" value="GH"/>
</dbReference>
<feature type="chain" id="PRO_5045140376" description="Beta-xylanase" evidence="10">
    <location>
        <begin position="25"/>
        <end position="352"/>
    </location>
</feature>
<dbReference type="GO" id="GO:0031176">
    <property type="term" value="F:endo-1,4-beta-xylanase activity"/>
    <property type="evidence" value="ECO:0007669"/>
    <property type="project" value="UniProtKB-EC"/>
</dbReference>
<keyword evidence="13" id="KW-1185">Reference proteome</keyword>
<evidence type="ECO:0000256" key="2">
    <source>
        <dbReference type="ARBA" id="ARBA00007495"/>
    </source>
</evidence>
<dbReference type="EC" id="3.2.1.8" evidence="9"/>
<dbReference type="Pfam" id="PF00331">
    <property type="entry name" value="Glyco_hydro_10"/>
    <property type="match status" value="1"/>
</dbReference>
<keyword evidence="8 9" id="KW-0624">Polysaccharide degradation</keyword>
<dbReference type="RefSeq" id="WP_354087743.1">
    <property type="nucleotide sequence ID" value="NZ_JBEPTF010000001.1"/>
</dbReference>
<dbReference type="PANTHER" id="PTHR31490:SF88">
    <property type="entry name" value="BETA-XYLANASE"/>
    <property type="match status" value="1"/>
</dbReference>
<proteinExistence type="inferred from homology"/>
<evidence type="ECO:0000313" key="12">
    <source>
        <dbReference type="EMBL" id="MET4682805.1"/>
    </source>
</evidence>
<evidence type="ECO:0000256" key="7">
    <source>
        <dbReference type="ARBA" id="ARBA00023295"/>
    </source>
</evidence>
<reference evidence="12 13" key="1">
    <citation type="submission" date="2024-06" db="EMBL/GenBank/DDBJ databases">
        <title>Sorghum-associated microbial communities from plants grown in Nebraska, USA.</title>
        <authorList>
            <person name="Schachtman D."/>
        </authorList>
    </citation>
    <scope>NUCLEOTIDE SEQUENCE [LARGE SCALE GENOMIC DNA]</scope>
    <source>
        <strain evidence="12 13">2814</strain>
    </source>
</reference>
<name>A0ABV2R8A0_9CAUL</name>
<dbReference type="PRINTS" id="PR00134">
    <property type="entry name" value="GLHYDRLASE10"/>
</dbReference>